<dbReference type="Pfam" id="PF08894">
    <property type="entry name" value="DUF1838"/>
    <property type="match status" value="1"/>
</dbReference>
<gene>
    <name evidence="2" type="ORF">CHU93_16125</name>
</gene>
<evidence type="ECO:0000313" key="3">
    <source>
        <dbReference type="Proteomes" id="UP000216991"/>
    </source>
</evidence>
<comment type="caution">
    <text evidence="2">The sequence shown here is derived from an EMBL/GenBank/DDBJ whole genome shotgun (WGS) entry which is preliminary data.</text>
</comment>
<evidence type="ECO:0000313" key="2">
    <source>
        <dbReference type="EMBL" id="OYQ24357.1"/>
    </source>
</evidence>
<organism evidence="2 3">
    <name type="scientific">Sandarakinorhabdus cyanobacteriorum</name>
    <dbReference type="NCBI Taxonomy" id="1981098"/>
    <lineage>
        <taxon>Bacteria</taxon>
        <taxon>Pseudomonadati</taxon>
        <taxon>Pseudomonadota</taxon>
        <taxon>Alphaproteobacteria</taxon>
        <taxon>Sphingomonadales</taxon>
        <taxon>Sphingosinicellaceae</taxon>
        <taxon>Sandarakinorhabdus</taxon>
    </lineage>
</organism>
<name>A0A255Y4Z0_9SPHN</name>
<accession>A0A255Y4Z0</accession>
<evidence type="ECO:0000256" key="1">
    <source>
        <dbReference type="SAM" id="SignalP"/>
    </source>
</evidence>
<dbReference type="InterPro" id="IPR014990">
    <property type="entry name" value="DUF1838"/>
</dbReference>
<protein>
    <recommendedName>
        <fullName evidence="4">DUF1838 domain-containing protein</fullName>
    </recommendedName>
</protein>
<keyword evidence="1" id="KW-0732">Signal</keyword>
<dbReference type="AlphaFoldDB" id="A0A255Y4Z0"/>
<feature type="chain" id="PRO_5013214065" description="DUF1838 domain-containing protein" evidence="1">
    <location>
        <begin position="26"/>
        <end position="307"/>
    </location>
</feature>
<evidence type="ECO:0008006" key="4">
    <source>
        <dbReference type="Google" id="ProtNLM"/>
    </source>
</evidence>
<dbReference type="Proteomes" id="UP000216991">
    <property type="component" value="Unassembled WGS sequence"/>
</dbReference>
<dbReference type="OrthoDB" id="1490196at2"/>
<proteinExistence type="predicted"/>
<dbReference type="EMBL" id="NOXT01000125">
    <property type="protein sequence ID" value="OYQ24357.1"/>
    <property type="molecule type" value="Genomic_DNA"/>
</dbReference>
<keyword evidence="3" id="KW-1185">Reference proteome</keyword>
<dbReference type="RefSeq" id="WP_094475161.1">
    <property type="nucleotide sequence ID" value="NZ_NOXT01000125.1"/>
</dbReference>
<sequence length="307" mass="34290">MTRSIRTAAICATAIAALAAGPALAQGKGKAAKARLLDPAVADDALEISKRVQCGEADGKPGVYHWSGKVYSRVAGEPDRLLFKAEGMNIRTCTTVDDPVRGKGWRLVSRELLLYLDPKTGEVVRQWDNPWTGEKLDVLHIANDPVNQSPQFPKSASGTPYSIPTLRREGRWFFMPFEAPLFYTNPLQGEYQDWVGGKYHAMEIFDFAFDAEEMLDTKNPTAYPTVSWVRISDFLPWMKMRGRQGQLVFNAMGNKLKSADELPAVLKAEIAANYPIYVAPPPVDDKRPNETSWTVFKKWVDARKPAK</sequence>
<reference evidence="2 3" key="1">
    <citation type="submission" date="2017-07" db="EMBL/GenBank/DDBJ databases">
        <title>Sandarakinorhabdus cyanobacteriorum sp. nov., a novel bacterium isolated from cyanobacterial aggregates in a eutrophic lake.</title>
        <authorList>
            <person name="Cai H."/>
        </authorList>
    </citation>
    <scope>NUCLEOTIDE SEQUENCE [LARGE SCALE GENOMIC DNA]</scope>
    <source>
        <strain evidence="2 3">TH057</strain>
    </source>
</reference>
<feature type="signal peptide" evidence="1">
    <location>
        <begin position="1"/>
        <end position="25"/>
    </location>
</feature>